<dbReference type="PANTHER" id="PTHR24296">
    <property type="entry name" value="CYTOCHROME P450"/>
    <property type="match status" value="1"/>
</dbReference>
<dbReference type="GO" id="GO:0046872">
    <property type="term" value="F:metal ion binding"/>
    <property type="evidence" value="ECO:0007669"/>
    <property type="project" value="UniProtKB-KW"/>
</dbReference>
<keyword evidence="6 8" id="KW-0408">Iron</keyword>
<evidence type="ECO:0000256" key="2">
    <source>
        <dbReference type="ARBA" id="ARBA00010617"/>
    </source>
</evidence>
<dbReference type="CDD" id="cd11064">
    <property type="entry name" value="CYP86A"/>
    <property type="match status" value="1"/>
</dbReference>
<dbReference type="GO" id="GO:0006629">
    <property type="term" value="P:lipid metabolic process"/>
    <property type="evidence" value="ECO:0007669"/>
    <property type="project" value="UniProtKB-ARBA"/>
</dbReference>
<keyword evidence="3 8" id="KW-0349">Heme</keyword>
<feature type="binding site" description="axial binding residue" evidence="8">
    <location>
        <position position="459"/>
    </location>
    <ligand>
        <name>heme</name>
        <dbReference type="ChEBI" id="CHEBI:30413"/>
    </ligand>
    <ligandPart>
        <name>Fe</name>
        <dbReference type="ChEBI" id="CHEBI:18248"/>
    </ligandPart>
</feature>
<protein>
    <submittedName>
        <fullName evidence="11">Alkane hydroxylase MAH1</fullName>
    </submittedName>
</protein>
<keyword evidence="12" id="KW-1185">Reference proteome</keyword>
<keyword evidence="4 8" id="KW-0479">Metal-binding</keyword>
<dbReference type="InterPro" id="IPR036396">
    <property type="entry name" value="Cyt_P450_sf"/>
</dbReference>
<evidence type="ECO:0000256" key="3">
    <source>
        <dbReference type="ARBA" id="ARBA00022617"/>
    </source>
</evidence>
<gene>
    <name evidence="11" type="ORF">V5N11_022346</name>
</gene>
<dbReference type="PRINTS" id="PR00385">
    <property type="entry name" value="P450"/>
</dbReference>
<dbReference type="InterPro" id="IPR002401">
    <property type="entry name" value="Cyt_P450_E_grp-I"/>
</dbReference>
<dbReference type="InterPro" id="IPR001128">
    <property type="entry name" value="Cyt_P450"/>
</dbReference>
<feature type="transmembrane region" description="Helical" evidence="10">
    <location>
        <begin position="6"/>
        <end position="23"/>
    </location>
</feature>
<evidence type="ECO:0000313" key="12">
    <source>
        <dbReference type="Proteomes" id="UP001558713"/>
    </source>
</evidence>
<evidence type="ECO:0000256" key="5">
    <source>
        <dbReference type="ARBA" id="ARBA00023002"/>
    </source>
</evidence>
<evidence type="ECO:0000256" key="9">
    <source>
        <dbReference type="RuleBase" id="RU000461"/>
    </source>
</evidence>
<dbReference type="InterPro" id="IPR017972">
    <property type="entry name" value="Cyt_P450_CS"/>
</dbReference>
<comment type="caution">
    <text evidence="11">The sequence shown here is derived from an EMBL/GenBank/DDBJ whole genome shotgun (WGS) entry which is preliminary data.</text>
</comment>
<dbReference type="GO" id="GO:0004497">
    <property type="term" value="F:monooxygenase activity"/>
    <property type="evidence" value="ECO:0007669"/>
    <property type="project" value="UniProtKB-KW"/>
</dbReference>
<evidence type="ECO:0000256" key="7">
    <source>
        <dbReference type="ARBA" id="ARBA00023033"/>
    </source>
</evidence>
<proteinExistence type="inferred from homology"/>
<evidence type="ECO:0000256" key="6">
    <source>
        <dbReference type="ARBA" id="ARBA00023004"/>
    </source>
</evidence>
<feature type="transmembrane region" description="Helical" evidence="10">
    <location>
        <begin position="30"/>
        <end position="52"/>
    </location>
</feature>
<evidence type="ECO:0000313" key="11">
    <source>
        <dbReference type="EMBL" id="KAL1219816.1"/>
    </source>
</evidence>
<keyword evidence="10" id="KW-0812">Transmembrane</keyword>
<keyword evidence="10" id="KW-1133">Transmembrane helix</keyword>
<dbReference type="PRINTS" id="PR00463">
    <property type="entry name" value="EP450I"/>
</dbReference>
<evidence type="ECO:0000256" key="1">
    <source>
        <dbReference type="ARBA" id="ARBA00001971"/>
    </source>
</evidence>
<comment type="similarity">
    <text evidence="2 9">Belongs to the cytochrome P450 family.</text>
</comment>
<accession>A0ABD1BRJ2</accession>
<dbReference type="SUPFAM" id="SSF48264">
    <property type="entry name" value="Cytochrome P450"/>
    <property type="match status" value="1"/>
</dbReference>
<keyword evidence="7 9" id="KW-0503">Monooxygenase</keyword>
<comment type="cofactor">
    <cofactor evidence="1 8">
        <name>heme</name>
        <dbReference type="ChEBI" id="CHEBI:30413"/>
    </cofactor>
</comment>
<evidence type="ECO:0000256" key="8">
    <source>
        <dbReference type="PIRSR" id="PIRSR602401-1"/>
    </source>
</evidence>
<dbReference type="PROSITE" id="PS00086">
    <property type="entry name" value="CYTOCHROME_P450"/>
    <property type="match status" value="1"/>
</dbReference>
<organism evidence="11 12">
    <name type="scientific">Cardamine amara subsp. amara</name>
    <dbReference type="NCBI Taxonomy" id="228776"/>
    <lineage>
        <taxon>Eukaryota</taxon>
        <taxon>Viridiplantae</taxon>
        <taxon>Streptophyta</taxon>
        <taxon>Embryophyta</taxon>
        <taxon>Tracheophyta</taxon>
        <taxon>Spermatophyta</taxon>
        <taxon>Magnoliopsida</taxon>
        <taxon>eudicotyledons</taxon>
        <taxon>Gunneridae</taxon>
        <taxon>Pentapetalae</taxon>
        <taxon>rosids</taxon>
        <taxon>malvids</taxon>
        <taxon>Brassicales</taxon>
        <taxon>Brassicaceae</taxon>
        <taxon>Cardamineae</taxon>
        <taxon>Cardamine</taxon>
    </lineage>
</organism>
<evidence type="ECO:0000256" key="10">
    <source>
        <dbReference type="SAM" id="Phobius"/>
    </source>
</evidence>
<evidence type="ECO:0000256" key="4">
    <source>
        <dbReference type="ARBA" id="ARBA00022723"/>
    </source>
</evidence>
<dbReference type="Pfam" id="PF00067">
    <property type="entry name" value="p450"/>
    <property type="match status" value="1"/>
</dbReference>
<keyword evidence="5 9" id="KW-0560">Oxidoreductase</keyword>
<keyword evidence="10" id="KW-0472">Membrane</keyword>
<reference evidence="11 12" key="1">
    <citation type="submission" date="2024-04" db="EMBL/GenBank/DDBJ databases">
        <title>Genome assembly C_amara_ONT_v2.</title>
        <authorList>
            <person name="Yant L."/>
            <person name="Moore C."/>
            <person name="Slenker M."/>
        </authorList>
    </citation>
    <scope>NUCLEOTIDE SEQUENCE [LARGE SCALE GENOMIC DNA]</scope>
    <source>
        <tissue evidence="11">Leaf</tissue>
    </source>
</reference>
<dbReference type="Proteomes" id="UP001558713">
    <property type="component" value="Unassembled WGS sequence"/>
</dbReference>
<name>A0ABD1BRJ2_CARAN</name>
<dbReference type="Gene3D" id="1.10.630.10">
    <property type="entry name" value="Cytochrome P450"/>
    <property type="match status" value="1"/>
</dbReference>
<dbReference type="EMBL" id="JBANAX010000168">
    <property type="protein sequence ID" value="KAL1219816.1"/>
    <property type="molecule type" value="Genomic_DNA"/>
</dbReference>
<sequence>MASISLFEVSIAIICFVILYCFLFKKPLDLLTISWPVLGMIPGLVLVLHRIYDITVELLESNDLTFSFKGPWFTGMDMLVTADPANIHYLLSSNSSNFIKGSDFKEVFDAFEEAILTADSVKWKDIRKASHAMISHQGFQRLSMSTMRSKLKDGLVPFFNHVSEEGATVDLQDVFLRFTFDTSLVTVTGCDDPKSLSIGMPEVEFAKALDDLLKGVVYRHVKPRLLWKLQNWIGVGIEKKMREAGSIADRVCAKYISARREEIKRSQGDHFNGGSEDLLTSHIKIDTTKYPHLNPTNDKFLRDSILALILAERDTTASALTWFFWLLSENPIVLTKIRQEIETCLPRNSSGQETQSHDPMEYLNKLVYLHGALCETMRLYPPVPIERMSPVESDVLPSGHKVEANSKILIFIYALGRMRAVWGEDALEFKPERWISETGELRHVPAFKFLAFNAGPRICLGKQIAMTVMKTLAVEILQNYDIKVVNGQKFDKDHRFILRMKHGFKVTISKRFSYGLL</sequence>
<dbReference type="AlphaFoldDB" id="A0ABD1BRJ2"/>